<dbReference type="GO" id="GO:0009279">
    <property type="term" value="C:cell outer membrane"/>
    <property type="evidence" value="ECO:0007669"/>
    <property type="project" value="UniProtKB-SubCell"/>
</dbReference>
<evidence type="ECO:0000256" key="5">
    <source>
        <dbReference type="ARBA" id="ARBA00022692"/>
    </source>
</evidence>
<dbReference type="AlphaFoldDB" id="A0A178IE31"/>
<comment type="caution">
    <text evidence="12">The sequence shown here is derived from an EMBL/GenBank/DDBJ whole genome shotgun (WGS) entry which is preliminary data.</text>
</comment>
<dbReference type="GO" id="GO:0015344">
    <property type="term" value="F:siderophore uptake transmembrane transporter activity"/>
    <property type="evidence" value="ECO:0007669"/>
    <property type="project" value="TreeGrafter"/>
</dbReference>
<evidence type="ECO:0000256" key="10">
    <source>
        <dbReference type="ARBA" id="ARBA00023237"/>
    </source>
</evidence>
<evidence type="ECO:0000256" key="4">
    <source>
        <dbReference type="ARBA" id="ARBA00022496"/>
    </source>
</evidence>
<keyword evidence="2" id="KW-0813">Transport</keyword>
<keyword evidence="6" id="KW-0732">Signal</keyword>
<gene>
    <name evidence="12" type="ORF">AW736_23305</name>
</gene>
<dbReference type="Gene3D" id="2.170.130.10">
    <property type="entry name" value="TonB-dependent receptor, plug domain"/>
    <property type="match status" value="1"/>
</dbReference>
<keyword evidence="10" id="KW-0998">Cell outer membrane</keyword>
<keyword evidence="8" id="KW-0406">Ion transport</keyword>
<protein>
    <recommendedName>
        <fullName evidence="11">TonB-dependent receptor plug domain-containing protein</fullName>
    </recommendedName>
</protein>
<accession>A0A178IE31</accession>
<dbReference type="EMBL" id="LRRQ01000172">
    <property type="protein sequence ID" value="OAM87405.1"/>
    <property type="molecule type" value="Genomic_DNA"/>
</dbReference>
<dbReference type="InterPro" id="IPR036942">
    <property type="entry name" value="Beta-barrel_TonB_sf"/>
</dbReference>
<evidence type="ECO:0000256" key="8">
    <source>
        <dbReference type="ARBA" id="ARBA00023065"/>
    </source>
</evidence>
<evidence type="ECO:0000256" key="6">
    <source>
        <dbReference type="ARBA" id="ARBA00022729"/>
    </source>
</evidence>
<organism evidence="12 13">
    <name type="scientific">Termitidicoccus mucosus</name>
    <dbReference type="NCBI Taxonomy" id="1184151"/>
    <lineage>
        <taxon>Bacteria</taxon>
        <taxon>Pseudomonadati</taxon>
        <taxon>Verrucomicrobiota</taxon>
        <taxon>Opitutia</taxon>
        <taxon>Opitutales</taxon>
        <taxon>Opitutaceae</taxon>
        <taxon>Termitidicoccus</taxon>
    </lineage>
</organism>
<evidence type="ECO:0000256" key="1">
    <source>
        <dbReference type="ARBA" id="ARBA00004571"/>
    </source>
</evidence>
<dbReference type="Gene3D" id="2.40.170.20">
    <property type="entry name" value="TonB-dependent receptor, beta-barrel domain"/>
    <property type="match status" value="1"/>
</dbReference>
<keyword evidence="13" id="KW-1185">Reference proteome</keyword>
<name>A0A178IE31_9BACT</name>
<dbReference type="InterPro" id="IPR039426">
    <property type="entry name" value="TonB-dep_rcpt-like"/>
</dbReference>
<dbReference type="InterPro" id="IPR012910">
    <property type="entry name" value="Plug_dom"/>
</dbReference>
<reference evidence="12 13" key="1">
    <citation type="submission" date="2016-01" db="EMBL/GenBank/DDBJ databases">
        <title>High potential of lignocellulose degradation of a new Verrucomicrobia species.</title>
        <authorList>
            <person name="Wang Y."/>
            <person name="Shi Y."/>
            <person name="Qiu Z."/>
            <person name="Liu S."/>
            <person name="Yang H."/>
        </authorList>
    </citation>
    <scope>NUCLEOTIDE SEQUENCE [LARGE SCALE GENOMIC DNA]</scope>
    <source>
        <strain evidence="12 13">TSB47</strain>
    </source>
</reference>
<dbReference type="SUPFAM" id="SSF56935">
    <property type="entry name" value="Porins"/>
    <property type="match status" value="1"/>
</dbReference>
<keyword evidence="4" id="KW-0410">Iron transport</keyword>
<sequence>MSPFQVDSKKEKGYFAENTLAGSRMKTNIADLGASISVITKQQMEDTASLDINDVFRYEVNTEGSSTYTPGILSARSDGVADTIAANSGGSGIVQTNATANRVRGLGVPGSALNYYPANPQVPFDSYNTASLEISRGPNSMLFGMGSPAGIVNQSTAQALLNKNTAQASFRVDDRASTRASFNFNKSLIKDTLAVYGAFVYNDQQFERKPSYDITRRQYGAITYRPFKKTILRASVEGYTNDNRRPNSMTPRDFVTEWVKGGRPVYDSATGTFTSLDTGAVSAPFAMSARSPRTDATRNYIKSLPGYDPSKWNVVINASDVPESSYNGVAIYGTGAFTNANSILFVPGIASGIPNLGRTVMQIADGNLVAWFTPQAVQYRTQWGKGANPAANADTWPIVAPAYPNAIPADNINGNPVWDAAYNSITTASGGWSAPVDVSGYMYSGVTDKKIYNWEKINTLQMNYGNDRNTNYNLELEQEILPNLLHLSAGWLRQDFDSFSSHTVATLDVNTLYVDTNVRLPDGSLNPYLGQVFVRDQDPEIYVNSETADNYRAMLAFTPDFSKNKNWTKWLGRHQILGLFSYQDVTKTLYRKRPQFVGGDIAGQYRFMNNPQNNADGTPTGWNYQQNALQRQYYLSKPGDPYGTVTQASGEWGRNAYTGDITVYNYATSQWETVSMTTGLVTRSETTGRNQRRLASWSGGITSYWWAERLITTLGIRYDDYRARAIAQEGAAITDPVTKTVISKALTNAEKWVDGVYQIDKVFSRWKPWDELSGTTSTIGGVLKPFQGWEAIESRADRGSLWWEFVRSFGVSYNKSDNFNAPDAAQVDLFGKPLPKPTGEGTDWGVQFSLFKNKLFARVTWFEASNDNERITGGSAITRLKDHLDTTSFRKWARQIALINKFGDPTVANWAGGQTLTPADEQEIQDATATIWQQSYNYYGEIGSPAASQTANAKGVEVQVTYNPLPNWTMKLTGGKQETRYSDVLKEYTAWYAHRSPAWDNARAADYLLPQYQQYANYTTSSGGNVNLANFWGSYGFTPEIGIDRTDGCTNVRNYFNNVVLPQVNTAIDLDGRLAPGQRRFRWAFLTNYVFTQSALKGFAVGGSQRWEDRSVIGYYGRSSGANTLIPNYIDRSDVNRPIYDSANWYTDLWISYTTKIMSGKVRMKLQLNVVDVFEDGGLRPVAVNYDGSVASYRIVDPRTFILSATFDF</sequence>
<comment type="subcellular location">
    <subcellularLocation>
        <location evidence="1">Cell outer membrane</location>
        <topology evidence="1">Multi-pass membrane protein</topology>
    </subcellularLocation>
</comment>
<feature type="domain" description="TonB-dependent receptor plug" evidence="11">
    <location>
        <begin position="30"/>
        <end position="151"/>
    </location>
</feature>
<keyword evidence="3" id="KW-1134">Transmembrane beta strand</keyword>
<evidence type="ECO:0000256" key="2">
    <source>
        <dbReference type="ARBA" id="ARBA00022448"/>
    </source>
</evidence>
<dbReference type="PANTHER" id="PTHR32552">
    <property type="entry name" value="FERRICHROME IRON RECEPTOR-RELATED"/>
    <property type="match status" value="1"/>
</dbReference>
<evidence type="ECO:0000256" key="9">
    <source>
        <dbReference type="ARBA" id="ARBA00023136"/>
    </source>
</evidence>
<dbReference type="InterPro" id="IPR037066">
    <property type="entry name" value="Plug_dom_sf"/>
</dbReference>
<proteinExistence type="predicted"/>
<dbReference type="STRING" id="1184151.AW736_23305"/>
<keyword evidence="5" id="KW-0812">Transmembrane</keyword>
<evidence type="ECO:0000259" key="11">
    <source>
        <dbReference type="Pfam" id="PF07715"/>
    </source>
</evidence>
<evidence type="ECO:0000256" key="7">
    <source>
        <dbReference type="ARBA" id="ARBA00023004"/>
    </source>
</evidence>
<evidence type="ECO:0000256" key="3">
    <source>
        <dbReference type="ARBA" id="ARBA00022452"/>
    </source>
</evidence>
<keyword evidence="7" id="KW-0408">Iron</keyword>
<keyword evidence="9" id="KW-0472">Membrane</keyword>
<evidence type="ECO:0000313" key="13">
    <source>
        <dbReference type="Proteomes" id="UP000078486"/>
    </source>
</evidence>
<dbReference type="Pfam" id="PF07715">
    <property type="entry name" value="Plug"/>
    <property type="match status" value="1"/>
</dbReference>
<evidence type="ECO:0000313" key="12">
    <source>
        <dbReference type="EMBL" id="OAM87405.1"/>
    </source>
</evidence>
<dbReference type="Proteomes" id="UP000078486">
    <property type="component" value="Unassembled WGS sequence"/>
</dbReference>
<dbReference type="PANTHER" id="PTHR32552:SF68">
    <property type="entry name" value="FERRICHROME OUTER MEMBRANE TRANSPORTER_PHAGE RECEPTOR"/>
    <property type="match status" value="1"/>
</dbReference>